<feature type="compositionally biased region" description="Low complexity" evidence="1">
    <location>
        <begin position="76"/>
        <end position="89"/>
    </location>
</feature>
<dbReference type="Proteomes" id="UP001465976">
    <property type="component" value="Unassembled WGS sequence"/>
</dbReference>
<sequence>MLKNENIFQHVPATLGVPGKSSQHTPTRFSKGKKNKEMAAGGSNSTIPPGSVGPLSSPMTKSMSRIPRLKGRILNPATTKSTLTATTPKQSQRQSSVEKASVPPVLAPTSGVKGELASSRGAPASLLKPIKTASLTSRTTGGAGRSSASNTEGNPWTALSHRQTKLARAPSSILNGPTSSSSQTADLECEMKRLREGIERLRRIVGTSDSSSATLQDESH</sequence>
<comment type="caution">
    <text evidence="2">The sequence shown here is derived from an EMBL/GenBank/DDBJ whole genome shotgun (WGS) entry which is preliminary data.</text>
</comment>
<evidence type="ECO:0000313" key="2">
    <source>
        <dbReference type="EMBL" id="KAL0572609.1"/>
    </source>
</evidence>
<feature type="region of interest" description="Disordered" evidence="1">
    <location>
        <begin position="1"/>
        <end position="186"/>
    </location>
</feature>
<reference evidence="2 3" key="1">
    <citation type="submission" date="2024-02" db="EMBL/GenBank/DDBJ databases">
        <title>A draft genome for the cacao thread blight pathogen Marasmius crinis-equi.</title>
        <authorList>
            <person name="Cohen S.P."/>
            <person name="Baruah I.K."/>
            <person name="Amoako-Attah I."/>
            <person name="Bukari Y."/>
            <person name="Meinhardt L.W."/>
            <person name="Bailey B.A."/>
        </authorList>
    </citation>
    <scope>NUCLEOTIDE SEQUENCE [LARGE SCALE GENOMIC DNA]</scope>
    <source>
        <strain evidence="2 3">GH-76</strain>
    </source>
</reference>
<name>A0ABR3FBP3_9AGAR</name>
<organism evidence="2 3">
    <name type="scientific">Marasmius crinis-equi</name>
    <dbReference type="NCBI Taxonomy" id="585013"/>
    <lineage>
        <taxon>Eukaryota</taxon>
        <taxon>Fungi</taxon>
        <taxon>Dikarya</taxon>
        <taxon>Basidiomycota</taxon>
        <taxon>Agaricomycotina</taxon>
        <taxon>Agaricomycetes</taxon>
        <taxon>Agaricomycetidae</taxon>
        <taxon>Agaricales</taxon>
        <taxon>Marasmiineae</taxon>
        <taxon>Marasmiaceae</taxon>
        <taxon>Marasmius</taxon>
    </lineage>
</organism>
<gene>
    <name evidence="2" type="ORF">V5O48_009353</name>
</gene>
<protein>
    <submittedName>
        <fullName evidence="2">Uncharacterized protein</fullName>
    </submittedName>
</protein>
<feature type="compositionally biased region" description="Polar residues" evidence="1">
    <location>
        <begin position="133"/>
        <end position="154"/>
    </location>
</feature>
<keyword evidence="3" id="KW-1185">Reference proteome</keyword>
<evidence type="ECO:0000313" key="3">
    <source>
        <dbReference type="Proteomes" id="UP001465976"/>
    </source>
</evidence>
<evidence type="ECO:0000256" key="1">
    <source>
        <dbReference type="SAM" id="MobiDB-lite"/>
    </source>
</evidence>
<feature type="compositionally biased region" description="Polar residues" evidence="1">
    <location>
        <begin position="172"/>
        <end position="185"/>
    </location>
</feature>
<accession>A0ABR3FBP3</accession>
<proteinExistence type="predicted"/>
<dbReference type="EMBL" id="JBAHYK010000607">
    <property type="protein sequence ID" value="KAL0572609.1"/>
    <property type="molecule type" value="Genomic_DNA"/>
</dbReference>